<keyword evidence="4" id="KW-0732">Signal</keyword>
<evidence type="ECO:0000313" key="7">
    <source>
        <dbReference type="Proteomes" id="UP000593562"/>
    </source>
</evidence>
<evidence type="ECO:0000256" key="4">
    <source>
        <dbReference type="SAM" id="SignalP"/>
    </source>
</evidence>
<reference evidence="6 7" key="1">
    <citation type="journal article" date="2020" name="Nat. Commun.">
        <title>Genome of Tripterygium wilfordii and identification of cytochrome P450 involved in triptolide biosynthesis.</title>
        <authorList>
            <person name="Tu L."/>
            <person name="Su P."/>
            <person name="Zhang Z."/>
            <person name="Gao L."/>
            <person name="Wang J."/>
            <person name="Hu T."/>
            <person name="Zhou J."/>
            <person name="Zhang Y."/>
            <person name="Zhao Y."/>
            <person name="Liu Y."/>
            <person name="Song Y."/>
            <person name="Tong Y."/>
            <person name="Lu Y."/>
            <person name="Yang J."/>
            <person name="Xu C."/>
            <person name="Jia M."/>
            <person name="Peters R.J."/>
            <person name="Huang L."/>
            <person name="Gao W."/>
        </authorList>
    </citation>
    <scope>NUCLEOTIDE SEQUENCE [LARGE SCALE GENOMIC DNA]</scope>
    <source>
        <strain evidence="7">cv. XIE 37</strain>
        <tissue evidence="6">Leaf</tissue>
    </source>
</reference>
<dbReference type="Gene3D" id="1.10.110.10">
    <property type="entry name" value="Plant lipid-transfer and hydrophobic proteins"/>
    <property type="match status" value="1"/>
</dbReference>
<proteinExistence type="inferred from homology"/>
<protein>
    <recommendedName>
        <fullName evidence="3">Non-specific lipid-transfer protein</fullName>
    </recommendedName>
</protein>
<gene>
    <name evidence="6" type="ORF">HS088_TW08G00649</name>
</gene>
<dbReference type="InParanoid" id="A0A7J7DCI8"/>
<dbReference type="InterPro" id="IPR000528">
    <property type="entry name" value="Plant_nsLTP"/>
</dbReference>
<evidence type="ECO:0000256" key="1">
    <source>
        <dbReference type="ARBA" id="ARBA00009748"/>
    </source>
</evidence>
<dbReference type="SUPFAM" id="SSF47699">
    <property type="entry name" value="Bifunctional inhibitor/lipid-transfer protein/seed storage 2S albumin"/>
    <property type="match status" value="1"/>
</dbReference>
<evidence type="ECO:0000259" key="5">
    <source>
        <dbReference type="SMART" id="SM00499"/>
    </source>
</evidence>
<dbReference type="OrthoDB" id="1917968at2759"/>
<dbReference type="PRINTS" id="PR00382">
    <property type="entry name" value="LIPIDTRNSFER"/>
</dbReference>
<evidence type="ECO:0000256" key="2">
    <source>
        <dbReference type="ARBA" id="ARBA00023157"/>
    </source>
</evidence>
<dbReference type="InterPro" id="IPR016140">
    <property type="entry name" value="Bifunc_inhib/LTP/seed_store"/>
</dbReference>
<dbReference type="EMBL" id="JAAARO010000008">
    <property type="protein sequence ID" value="KAF5744057.1"/>
    <property type="molecule type" value="Genomic_DNA"/>
</dbReference>
<sequence length="116" mass="12393">MKKGAVVAVMMGLAMVMFMVKPGEGLSCMQIESMLAPCMPYLLNDGTPSESCCSGVRSLQSSMPTTTDRRAACECVKQAASQYQGIKPDAANQLPKKCGIEFSMPISKDIDCSKIS</sequence>
<dbReference type="Proteomes" id="UP000593562">
    <property type="component" value="Unassembled WGS sequence"/>
</dbReference>
<accession>A0A7J7DCI8</accession>
<dbReference type="SMART" id="SM00499">
    <property type="entry name" value="AAI"/>
    <property type="match status" value="1"/>
</dbReference>
<comment type="function">
    <text evidence="3">Plant non-specific lipid-transfer proteins transfer phospholipids as well as galactolipids across membranes. May play a role in wax or cutin deposition in the cell walls of expanding epidermal cells and certain secretory tissues.</text>
</comment>
<dbReference type="AlphaFoldDB" id="A0A7J7DCI8"/>
<dbReference type="InterPro" id="IPR036312">
    <property type="entry name" value="Bifun_inhib/LTP/seed_sf"/>
</dbReference>
<dbReference type="Pfam" id="PF00234">
    <property type="entry name" value="Tryp_alpha_amyl"/>
    <property type="match status" value="1"/>
</dbReference>
<dbReference type="PANTHER" id="PTHR33076">
    <property type="entry name" value="NON-SPECIFIC LIPID-TRANSFER PROTEIN 2-RELATED"/>
    <property type="match status" value="1"/>
</dbReference>
<dbReference type="FunCoup" id="A0A7J7DCI8">
    <property type="interactions" value="10"/>
</dbReference>
<feature type="signal peptide" evidence="4">
    <location>
        <begin position="1"/>
        <end position="25"/>
    </location>
</feature>
<dbReference type="CDD" id="cd01960">
    <property type="entry name" value="nsLTP1"/>
    <property type="match status" value="1"/>
</dbReference>
<dbReference type="GO" id="GO:0008289">
    <property type="term" value="F:lipid binding"/>
    <property type="evidence" value="ECO:0007669"/>
    <property type="project" value="UniProtKB-KW"/>
</dbReference>
<keyword evidence="7" id="KW-1185">Reference proteome</keyword>
<keyword evidence="3" id="KW-0446">Lipid-binding</keyword>
<keyword evidence="3" id="KW-0813">Transport</keyword>
<evidence type="ECO:0000313" key="6">
    <source>
        <dbReference type="EMBL" id="KAF5744057.1"/>
    </source>
</evidence>
<evidence type="ECO:0000256" key="3">
    <source>
        <dbReference type="RuleBase" id="RU000628"/>
    </source>
</evidence>
<name>A0A7J7DCI8_TRIWF</name>
<feature type="chain" id="PRO_5029889329" description="Non-specific lipid-transfer protein" evidence="4">
    <location>
        <begin position="26"/>
        <end position="116"/>
    </location>
</feature>
<organism evidence="6 7">
    <name type="scientific">Tripterygium wilfordii</name>
    <name type="common">Thunder God vine</name>
    <dbReference type="NCBI Taxonomy" id="458696"/>
    <lineage>
        <taxon>Eukaryota</taxon>
        <taxon>Viridiplantae</taxon>
        <taxon>Streptophyta</taxon>
        <taxon>Embryophyta</taxon>
        <taxon>Tracheophyta</taxon>
        <taxon>Spermatophyta</taxon>
        <taxon>Magnoliopsida</taxon>
        <taxon>eudicotyledons</taxon>
        <taxon>Gunneridae</taxon>
        <taxon>Pentapetalae</taxon>
        <taxon>rosids</taxon>
        <taxon>fabids</taxon>
        <taxon>Celastrales</taxon>
        <taxon>Celastraceae</taxon>
        <taxon>Tripterygium</taxon>
    </lineage>
</organism>
<dbReference type="GO" id="GO:0006869">
    <property type="term" value="P:lipid transport"/>
    <property type="evidence" value="ECO:0007669"/>
    <property type="project" value="InterPro"/>
</dbReference>
<feature type="domain" description="Bifunctional inhibitor/plant lipid transfer protein/seed storage helical" evidence="5">
    <location>
        <begin position="28"/>
        <end position="112"/>
    </location>
</feature>
<comment type="caution">
    <text evidence="6">The sequence shown here is derived from an EMBL/GenBank/DDBJ whole genome shotgun (WGS) entry which is preliminary data.</text>
</comment>
<keyword evidence="2" id="KW-1015">Disulfide bond</keyword>
<comment type="similarity">
    <text evidence="1 3">Belongs to the plant LTP family.</text>
</comment>